<evidence type="ECO:0000313" key="3">
    <source>
        <dbReference type="Proteomes" id="UP000253141"/>
    </source>
</evidence>
<feature type="chain" id="PRO_5016934416" description="Peptidase S8/S53 domain-containing protein" evidence="1">
    <location>
        <begin position="20"/>
        <end position="447"/>
    </location>
</feature>
<reference evidence="2 3" key="1">
    <citation type="submission" date="2018-07" db="EMBL/GenBank/DDBJ databases">
        <title>Genome analysis of Runella aurantiaca.</title>
        <authorList>
            <person name="Yang X."/>
        </authorList>
    </citation>
    <scope>NUCLEOTIDE SEQUENCE [LARGE SCALE GENOMIC DNA]</scope>
    <source>
        <strain evidence="2 3">YX9</strain>
    </source>
</reference>
<dbReference type="InterPro" id="IPR036852">
    <property type="entry name" value="Peptidase_S8/S53_dom_sf"/>
</dbReference>
<evidence type="ECO:0000313" key="2">
    <source>
        <dbReference type="EMBL" id="RDB03416.1"/>
    </source>
</evidence>
<dbReference type="OrthoDB" id="9798386at2"/>
<protein>
    <recommendedName>
        <fullName evidence="4">Peptidase S8/S53 domain-containing protein</fullName>
    </recommendedName>
</protein>
<dbReference type="GO" id="GO:0004252">
    <property type="term" value="F:serine-type endopeptidase activity"/>
    <property type="evidence" value="ECO:0007669"/>
    <property type="project" value="InterPro"/>
</dbReference>
<dbReference type="GO" id="GO:0006508">
    <property type="term" value="P:proteolysis"/>
    <property type="evidence" value="ECO:0007669"/>
    <property type="project" value="InterPro"/>
</dbReference>
<dbReference type="EMBL" id="QPIW01000027">
    <property type="protein sequence ID" value="RDB03416.1"/>
    <property type="molecule type" value="Genomic_DNA"/>
</dbReference>
<dbReference type="Proteomes" id="UP000253141">
    <property type="component" value="Unassembled WGS sequence"/>
</dbReference>
<keyword evidence="1" id="KW-0732">Signal</keyword>
<name>A0A369I9T1_9BACT</name>
<evidence type="ECO:0008006" key="4">
    <source>
        <dbReference type="Google" id="ProtNLM"/>
    </source>
</evidence>
<evidence type="ECO:0000256" key="1">
    <source>
        <dbReference type="SAM" id="SignalP"/>
    </source>
</evidence>
<dbReference type="AlphaFoldDB" id="A0A369I9T1"/>
<feature type="signal peptide" evidence="1">
    <location>
        <begin position="1"/>
        <end position="19"/>
    </location>
</feature>
<dbReference type="SUPFAM" id="SSF52743">
    <property type="entry name" value="Subtilisin-like"/>
    <property type="match status" value="1"/>
</dbReference>
<keyword evidence="3" id="KW-1185">Reference proteome</keyword>
<gene>
    <name evidence="2" type="ORF">DVG78_24030</name>
</gene>
<accession>A0A369I9T1</accession>
<sequence>MKKIFLLFICLLLANFLTAQNGKKKIPQKVKTKKSEQIQNIIIELKKNTGSSQDNLLNQLKNDFGIELIPVFEESDLKALSNRVPLCREAVDSLTRFFRVNRCTFDSNTLAILTSKFKDYFARVDVYNAGNVNNASGTCNANNSRYINDNYVIGMRLSHMAKGDSAYFSLIESGSYPSLNSCISSKLSQAEIHRPLRSRSSREKHADKTLGVFWANQSLAGCCGTRFGIVPDSKLRTFYSINDNLCHISPSDSNISVSRALMQTLLVSNPGDIVLLEYDIYGQVAESVPEIQELIHIATHCLGVTVIEPAGNGNKHISVTEDSGAIVVGAAYKAPSGYTIFPNTNYGKRIDVYSLTNFKSIVPEQDMCGRYSCTSAASAVIAAMAVSLQSQYFKKNRKYLTPYQMRDLFRKVTRNIVSNPSSRGPLSTPKYLADGILLSNEVNAFIP</sequence>
<dbReference type="Gene3D" id="3.40.50.200">
    <property type="entry name" value="Peptidase S8/S53 domain"/>
    <property type="match status" value="1"/>
</dbReference>
<comment type="caution">
    <text evidence="2">The sequence shown here is derived from an EMBL/GenBank/DDBJ whole genome shotgun (WGS) entry which is preliminary data.</text>
</comment>
<organism evidence="2 3">
    <name type="scientific">Runella aurantiaca</name>
    <dbReference type="NCBI Taxonomy" id="2282308"/>
    <lineage>
        <taxon>Bacteria</taxon>
        <taxon>Pseudomonadati</taxon>
        <taxon>Bacteroidota</taxon>
        <taxon>Cytophagia</taxon>
        <taxon>Cytophagales</taxon>
        <taxon>Spirosomataceae</taxon>
        <taxon>Runella</taxon>
    </lineage>
</organism>
<dbReference type="RefSeq" id="WP_114463569.1">
    <property type="nucleotide sequence ID" value="NZ_QPIW01000027.1"/>
</dbReference>
<proteinExistence type="predicted"/>